<dbReference type="Gene3D" id="1.20.1250.20">
    <property type="entry name" value="MFS general substrate transporter like domains"/>
    <property type="match status" value="1"/>
</dbReference>
<dbReference type="GO" id="GO:0016020">
    <property type="term" value="C:membrane"/>
    <property type="evidence" value="ECO:0007669"/>
    <property type="project" value="UniProtKB-SubCell"/>
</dbReference>
<feature type="transmembrane region" description="Helical" evidence="5">
    <location>
        <begin position="200"/>
        <end position="229"/>
    </location>
</feature>
<feature type="transmembrane region" description="Helical" evidence="5">
    <location>
        <begin position="137"/>
        <end position="159"/>
    </location>
</feature>
<feature type="transmembrane region" description="Helical" evidence="5">
    <location>
        <begin position="325"/>
        <end position="341"/>
    </location>
</feature>
<evidence type="ECO:0000256" key="1">
    <source>
        <dbReference type="ARBA" id="ARBA00004141"/>
    </source>
</evidence>
<feature type="transmembrane region" description="Helical" evidence="5">
    <location>
        <begin position="399"/>
        <end position="419"/>
    </location>
</feature>
<gene>
    <name evidence="7" type="ORF">D9758_002883</name>
</gene>
<feature type="transmembrane region" description="Helical" evidence="5">
    <location>
        <begin position="171"/>
        <end position="194"/>
    </location>
</feature>
<comment type="caution">
    <text evidence="7">The sequence shown here is derived from an EMBL/GenBank/DDBJ whole genome shotgun (WGS) entry which is preliminary data.</text>
</comment>
<feature type="transmembrane region" description="Helical" evidence="5">
    <location>
        <begin position="372"/>
        <end position="393"/>
    </location>
</feature>
<evidence type="ECO:0000256" key="5">
    <source>
        <dbReference type="SAM" id="Phobius"/>
    </source>
</evidence>
<name>A0A8H5GPN1_9AGAR</name>
<keyword evidence="3 5" id="KW-1133">Transmembrane helix</keyword>
<dbReference type="GO" id="GO:0022857">
    <property type="term" value="F:transmembrane transporter activity"/>
    <property type="evidence" value="ECO:0007669"/>
    <property type="project" value="InterPro"/>
</dbReference>
<keyword evidence="8" id="KW-1185">Reference proteome</keyword>
<dbReference type="PROSITE" id="PS50850">
    <property type="entry name" value="MFS"/>
    <property type="match status" value="1"/>
</dbReference>
<dbReference type="PANTHER" id="PTHR23502">
    <property type="entry name" value="MAJOR FACILITATOR SUPERFAMILY"/>
    <property type="match status" value="1"/>
</dbReference>
<evidence type="ECO:0000259" key="6">
    <source>
        <dbReference type="PROSITE" id="PS50850"/>
    </source>
</evidence>
<feature type="transmembrane region" description="Helical" evidence="5">
    <location>
        <begin position="431"/>
        <end position="456"/>
    </location>
</feature>
<sequence length="483" mass="53371">MTKETRLSDRSQTSTLDETVQIVDWDGPDDPQNPKNWPTKRKWAATLIVACFTLVSPIASAIISPATSNIMREFGSTNSTIAGMLTSIFVLGFAIGPLFLGPLSEVYGRSRVIQWANIWFLVWNFACGFTHTPTQLIIFRFFAGIGGSAPITIGGAVVGDTFHPEQRGRAIAIYALGPMIGPALGPCVGAWIASRASWRWVFWSTSIFDVLVQIAGVMLLQETFAPVLLERKARRLTREQAADPEKGEKKVVVQYRTIYEDQDRSWQTIFKKALTRPLVLFAKEPIIQLLGAYMSLIYGIFYLFITTMPRIFENVYHESTGIMGLNYIALGSGMLFASFLNSRTMDKIYKYCKERNGGVGEPEFRVREYQSYGIPTIVPASIVLPVGMLMSGWGAQNHTHWIVVDIGIFFVGMGMILSFQCIQTYIVDCFPLYAASGIAAVGFTRSLCGFSFPLFAEAMYNSLGYGKGNTVLSAIAIALGCPA</sequence>
<feature type="domain" description="Major facilitator superfamily (MFS) profile" evidence="6">
    <location>
        <begin position="45"/>
        <end position="483"/>
    </location>
</feature>
<dbReference type="AlphaFoldDB" id="A0A8H5GPN1"/>
<dbReference type="InterPro" id="IPR036259">
    <property type="entry name" value="MFS_trans_sf"/>
</dbReference>
<dbReference type="OrthoDB" id="6770063at2759"/>
<keyword evidence="4 5" id="KW-0472">Membrane</keyword>
<dbReference type="CDD" id="cd17323">
    <property type="entry name" value="MFS_Tpo1_MDR_like"/>
    <property type="match status" value="1"/>
</dbReference>
<dbReference type="Pfam" id="PF07690">
    <property type="entry name" value="MFS_1"/>
    <property type="match status" value="1"/>
</dbReference>
<evidence type="ECO:0000256" key="3">
    <source>
        <dbReference type="ARBA" id="ARBA00022989"/>
    </source>
</evidence>
<evidence type="ECO:0000313" key="7">
    <source>
        <dbReference type="EMBL" id="KAF5368926.1"/>
    </source>
</evidence>
<dbReference type="EMBL" id="JAACJM010000014">
    <property type="protein sequence ID" value="KAF5368926.1"/>
    <property type="molecule type" value="Genomic_DNA"/>
</dbReference>
<protein>
    <recommendedName>
        <fullName evidence="6">Major facilitator superfamily (MFS) profile domain-containing protein</fullName>
    </recommendedName>
</protein>
<evidence type="ECO:0000313" key="8">
    <source>
        <dbReference type="Proteomes" id="UP000559256"/>
    </source>
</evidence>
<dbReference type="FunFam" id="1.20.1250.20:FF:000011">
    <property type="entry name" value="MFS multidrug transporter, putative"/>
    <property type="match status" value="1"/>
</dbReference>
<dbReference type="InterPro" id="IPR020846">
    <property type="entry name" value="MFS_dom"/>
</dbReference>
<organism evidence="7 8">
    <name type="scientific">Tetrapyrgos nigripes</name>
    <dbReference type="NCBI Taxonomy" id="182062"/>
    <lineage>
        <taxon>Eukaryota</taxon>
        <taxon>Fungi</taxon>
        <taxon>Dikarya</taxon>
        <taxon>Basidiomycota</taxon>
        <taxon>Agaricomycotina</taxon>
        <taxon>Agaricomycetes</taxon>
        <taxon>Agaricomycetidae</taxon>
        <taxon>Agaricales</taxon>
        <taxon>Marasmiineae</taxon>
        <taxon>Marasmiaceae</taxon>
        <taxon>Tetrapyrgos</taxon>
    </lineage>
</organism>
<dbReference type="Proteomes" id="UP000559256">
    <property type="component" value="Unassembled WGS sequence"/>
</dbReference>
<evidence type="ECO:0000256" key="2">
    <source>
        <dbReference type="ARBA" id="ARBA00022692"/>
    </source>
</evidence>
<comment type="subcellular location">
    <subcellularLocation>
        <location evidence="1">Membrane</location>
        <topology evidence="1">Multi-pass membrane protein</topology>
    </subcellularLocation>
</comment>
<dbReference type="PANTHER" id="PTHR23502:SF60">
    <property type="entry name" value="MAJOR FACILITATOR SUPERFAMILY (MFS) PROFILE DOMAIN-CONTAINING PROTEIN-RELATED"/>
    <property type="match status" value="1"/>
</dbReference>
<feature type="transmembrane region" description="Helical" evidence="5">
    <location>
        <begin position="112"/>
        <end position="131"/>
    </location>
</feature>
<evidence type="ECO:0000256" key="4">
    <source>
        <dbReference type="ARBA" id="ARBA00023136"/>
    </source>
</evidence>
<keyword evidence="2 5" id="KW-0812">Transmembrane</keyword>
<feature type="transmembrane region" description="Helical" evidence="5">
    <location>
        <begin position="43"/>
        <end position="67"/>
    </location>
</feature>
<dbReference type="InterPro" id="IPR011701">
    <property type="entry name" value="MFS"/>
</dbReference>
<proteinExistence type="predicted"/>
<accession>A0A8H5GPN1</accession>
<feature type="transmembrane region" description="Helical" evidence="5">
    <location>
        <begin position="79"/>
        <end position="100"/>
    </location>
</feature>
<feature type="transmembrane region" description="Helical" evidence="5">
    <location>
        <begin position="286"/>
        <end position="305"/>
    </location>
</feature>
<reference evidence="7 8" key="1">
    <citation type="journal article" date="2020" name="ISME J.">
        <title>Uncovering the hidden diversity of litter-decomposition mechanisms in mushroom-forming fungi.</title>
        <authorList>
            <person name="Floudas D."/>
            <person name="Bentzer J."/>
            <person name="Ahren D."/>
            <person name="Johansson T."/>
            <person name="Persson P."/>
            <person name="Tunlid A."/>
        </authorList>
    </citation>
    <scope>NUCLEOTIDE SEQUENCE [LARGE SCALE GENOMIC DNA]</scope>
    <source>
        <strain evidence="7 8">CBS 291.85</strain>
    </source>
</reference>
<dbReference type="SUPFAM" id="SSF103473">
    <property type="entry name" value="MFS general substrate transporter"/>
    <property type="match status" value="1"/>
</dbReference>